<keyword evidence="3" id="KW-1185">Reference proteome</keyword>
<sequence length="158" mass="16723">MAMRMGWKAAGAAVVAAVGIASGAQAQTPEDIARLERFSRDRGRALALTHQLAPPISTGSPERLVQPERLWVCKGTQPGLPIYSSPDRTSAPMGVTQEFVATSGATVGGFVQVMGYNGRLGFVPANTLGPYVNTVKPGVQCTVEGLRRRDNSPVFGFH</sequence>
<feature type="signal peptide" evidence="1">
    <location>
        <begin position="1"/>
        <end position="26"/>
    </location>
</feature>
<protein>
    <recommendedName>
        <fullName evidence="4">SH3 domain-containing protein</fullName>
    </recommendedName>
</protein>
<name>A0A4R5QD96_9PROT</name>
<reference evidence="2 3" key="1">
    <citation type="journal article" date="2016" name="J. Microbiol.">
        <title>Dankookia rubra gen. nov., sp. nov., an alphaproteobacterium isolated from sediment of a shallow stream.</title>
        <authorList>
            <person name="Kim W.H."/>
            <person name="Kim D.H."/>
            <person name="Kang K."/>
            <person name="Ahn T.Y."/>
        </authorList>
    </citation>
    <scope>NUCLEOTIDE SEQUENCE [LARGE SCALE GENOMIC DNA]</scope>
    <source>
        <strain evidence="2 3">JCM30602</strain>
    </source>
</reference>
<dbReference type="AlphaFoldDB" id="A0A4R5QD96"/>
<feature type="chain" id="PRO_5020458499" description="SH3 domain-containing protein" evidence="1">
    <location>
        <begin position="27"/>
        <end position="158"/>
    </location>
</feature>
<keyword evidence="1" id="KW-0732">Signal</keyword>
<comment type="caution">
    <text evidence="2">The sequence shown here is derived from an EMBL/GenBank/DDBJ whole genome shotgun (WGS) entry which is preliminary data.</text>
</comment>
<organism evidence="2 3">
    <name type="scientific">Dankookia rubra</name>
    <dbReference type="NCBI Taxonomy" id="1442381"/>
    <lineage>
        <taxon>Bacteria</taxon>
        <taxon>Pseudomonadati</taxon>
        <taxon>Pseudomonadota</taxon>
        <taxon>Alphaproteobacteria</taxon>
        <taxon>Acetobacterales</taxon>
        <taxon>Roseomonadaceae</taxon>
        <taxon>Dankookia</taxon>
    </lineage>
</organism>
<gene>
    <name evidence="2" type="ORF">E2C06_18095</name>
</gene>
<evidence type="ECO:0008006" key="4">
    <source>
        <dbReference type="Google" id="ProtNLM"/>
    </source>
</evidence>
<evidence type="ECO:0000256" key="1">
    <source>
        <dbReference type="SAM" id="SignalP"/>
    </source>
</evidence>
<proteinExistence type="predicted"/>
<dbReference type="OrthoDB" id="7287901at2"/>
<evidence type="ECO:0000313" key="2">
    <source>
        <dbReference type="EMBL" id="TDH61152.1"/>
    </source>
</evidence>
<dbReference type="EMBL" id="SMSJ01000025">
    <property type="protein sequence ID" value="TDH61152.1"/>
    <property type="molecule type" value="Genomic_DNA"/>
</dbReference>
<evidence type="ECO:0000313" key="3">
    <source>
        <dbReference type="Proteomes" id="UP000295096"/>
    </source>
</evidence>
<accession>A0A4R5QD96</accession>
<dbReference type="Proteomes" id="UP000295096">
    <property type="component" value="Unassembled WGS sequence"/>
</dbReference>
<dbReference type="RefSeq" id="WP_133290019.1">
    <property type="nucleotide sequence ID" value="NZ_SMSJ01000025.1"/>
</dbReference>